<dbReference type="Gene3D" id="3.20.20.80">
    <property type="entry name" value="Glycosidases"/>
    <property type="match status" value="1"/>
</dbReference>
<dbReference type="InterPro" id="IPR017853">
    <property type="entry name" value="GH"/>
</dbReference>
<organism evidence="5 6">
    <name type="scientific">Nocardioides conyzicola</name>
    <dbReference type="NCBI Taxonomy" id="1651781"/>
    <lineage>
        <taxon>Bacteria</taxon>
        <taxon>Bacillati</taxon>
        <taxon>Actinomycetota</taxon>
        <taxon>Actinomycetes</taxon>
        <taxon>Propionibacteriales</taxon>
        <taxon>Nocardioidaceae</taxon>
        <taxon>Nocardioides</taxon>
    </lineage>
</organism>
<dbReference type="SUPFAM" id="SSF51445">
    <property type="entry name" value="(Trans)glycosidases"/>
    <property type="match status" value="1"/>
</dbReference>
<keyword evidence="2" id="KW-0378">Hydrolase</keyword>
<accession>A0ABP8XAI2</accession>
<dbReference type="PANTHER" id="PTHR10353">
    <property type="entry name" value="GLYCOSYL HYDROLASE"/>
    <property type="match status" value="1"/>
</dbReference>
<evidence type="ECO:0000256" key="3">
    <source>
        <dbReference type="ARBA" id="ARBA00023295"/>
    </source>
</evidence>
<dbReference type="EMBL" id="BAABKM010000002">
    <property type="protein sequence ID" value="GAA4702875.1"/>
    <property type="molecule type" value="Genomic_DNA"/>
</dbReference>
<dbReference type="InterPro" id="IPR001360">
    <property type="entry name" value="Glyco_hydro_1"/>
</dbReference>
<reference evidence="6" key="1">
    <citation type="journal article" date="2019" name="Int. J. Syst. Evol. Microbiol.">
        <title>The Global Catalogue of Microorganisms (GCM) 10K type strain sequencing project: providing services to taxonomists for standard genome sequencing and annotation.</title>
        <authorList>
            <consortium name="The Broad Institute Genomics Platform"/>
            <consortium name="The Broad Institute Genome Sequencing Center for Infectious Disease"/>
            <person name="Wu L."/>
            <person name="Ma J."/>
        </authorList>
    </citation>
    <scope>NUCLEOTIDE SEQUENCE [LARGE SCALE GENOMIC DNA]</scope>
    <source>
        <strain evidence="6">JCM 18531</strain>
    </source>
</reference>
<dbReference type="Proteomes" id="UP001499974">
    <property type="component" value="Unassembled WGS sequence"/>
</dbReference>
<evidence type="ECO:0000256" key="4">
    <source>
        <dbReference type="RuleBase" id="RU003690"/>
    </source>
</evidence>
<gene>
    <name evidence="5" type="ORF">GCM10023349_20250</name>
</gene>
<dbReference type="Pfam" id="PF00232">
    <property type="entry name" value="Glyco_hydro_1"/>
    <property type="match status" value="2"/>
</dbReference>
<evidence type="ECO:0000313" key="5">
    <source>
        <dbReference type="EMBL" id="GAA4702875.1"/>
    </source>
</evidence>
<protein>
    <submittedName>
        <fullName evidence="5">Family 1 glycosylhydrolase</fullName>
    </submittedName>
</protein>
<dbReference type="PANTHER" id="PTHR10353:SF36">
    <property type="entry name" value="LP05116P"/>
    <property type="match status" value="1"/>
</dbReference>
<keyword evidence="6" id="KW-1185">Reference proteome</keyword>
<comment type="caution">
    <text evidence="5">The sequence shown here is derived from an EMBL/GenBank/DDBJ whole genome shotgun (WGS) entry which is preliminary data.</text>
</comment>
<evidence type="ECO:0000256" key="2">
    <source>
        <dbReference type="ARBA" id="ARBA00022801"/>
    </source>
</evidence>
<sequence length="416" mass="45821">MAGGMTDLSFPTDFLWGAAGAGHQIEGDNSTSDTWYAELVSPSVFSEPSGKACDSWNRWREDIGLVVAMGLTSYRFSVEWARIEPAEGTYDEAALDRYEAMVDECVAQGLAPVVTFSHFTAPHWFAMRGSWLDPEAPTLFARYCDQVMARFGDRIAYAVTLNEPNLPHVLSWLNLPDFVRQVERATLEAASEKAGVAAYRLGNVVLPEELDAMEDGLTAGHLAGKAAIKARRPDLPVGFSLAIMDDVVDGDDPTVRDGKRAECYQRWLELARGDDFLGVQNYERVPYDAHGQVSPPEGTPVNQMGTAIEPLSLAGAVRYAHESTGVPILVTEHGISVDDDSLRASFIEPSLVGLHDVMAEGVPVLGYLHWTLLDNFEWVFGYAHHLGLHEVDRETFERTPKPSAGVYADLVKRYRS</sequence>
<dbReference type="PRINTS" id="PR00131">
    <property type="entry name" value="GLHYDRLASE1"/>
</dbReference>
<name>A0ABP8XAI2_9ACTN</name>
<proteinExistence type="inferred from homology"/>
<evidence type="ECO:0000313" key="6">
    <source>
        <dbReference type="Proteomes" id="UP001499974"/>
    </source>
</evidence>
<comment type="similarity">
    <text evidence="1 4">Belongs to the glycosyl hydrolase 1 family.</text>
</comment>
<evidence type="ECO:0000256" key="1">
    <source>
        <dbReference type="ARBA" id="ARBA00010838"/>
    </source>
</evidence>
<keyword evidence="3" id="KW-0326">Glycosidase</keyword>